<organism evidence="1 2">
    <name type="scientific">Oncorhynchus mykiss</name>
    <name type="common">Rainbow trout</name>
    <name type="synonym">Salmo gairdneri</name>
    <dbReference type="NCBI Taxonomy" id="8022"/>
    <lineage>
        <taxon>Eukaryota</taxon>
        <taxon>Metazoa</taxon>
        <taxon>Chordata</taxon>
        <taxon>Craniata</taxon>
        <taxon>Vertebrata</taxon>
        <taxon>Euteleostomi</taxon>
        <taxon>Actinopterygii</taxon>
        <taxon>Neopterygii</taxon>
        <taxon>Teleostei</taxon>
        <taxon>Protacanthopterygii</taxon>
        <taxon>Salmoniformes</taxon>
        <taxon>Salmonidae</taxon>
        <taxon>Salmoninae</taxon>
        <taxon>Oncorhynchus</taxon>
    </lineage>
</organism>
<accession>A0A060Y0B4</accession>
<name>A0A060Y0B4_ONCMY</name>
<dbReference type="PaxDb" id="8022-A0A060Y0B4"/>
<gene>
    <name evidence="1" type="ORF">GSONMT00048329001</name>
</gene>
<protein>
    <submittedName>
        <fullName evidence="1">Uncharacterized protein</fullName>
    </submittedName>
</protein>
<dbReference type="Proteomes" id="UP000193380">
    <property type="component" value="Unassembled WGS sequence"/>
</dbReference>
<reference evidence="1" key="2">
    <citation type="submission" date="2014-03" db="EMBL/GenBank/DDBJ databases">
        <authorList>
            <person name="Genoscope - CEA"/>
        </authorList>
    </citation>
    <scope>NUCLEOTIDE SEQUENCE</scope>
</reference>
<dbReference type="EMBL" id="FR906612">
    <property type="protein sequence ID" value="CDQ84952.1"/>
    <property type="molecule type" value="Genomic_DNA"/>
</dbReference>
<evidence type="ECO:0000313" key="1">
    <source>
        <dbReference type="EMBL" id="CDQ84952.1"/>
    </source>
</evidence>
<evidence type="ECO:0000313" key="2">
    <source>
        <dbReference type="Proteomes" id="UP000193380"/>
    </source>
</evidence>
<dbReference type="AlphaFoldDB" id="A0A060Y0B4"/>
<dbReference type="STRING" id="8022.A0A060Y0B4"/>
<proteinExistence type="predicted"/>
<sequence length="89" mass="9976">MDGIDMQVRHEALQKLATFFHKPVVEDPIMRYTHVRAQSSLPLLSLRPEEPISPMDIGGQETVYLCKEEADMVVLPPPGLYADIIISDA</sequence>
<reference evidence="1" key="1">
    <citation type="journal article" date="2014" name="Nat. Commun.">
        <title>The rainbow trout genome provides novel insights into evolution after whole-genome duplication in vertebrates.</title>
        <authorList>
            <person name="Berthelot C."/>
            <person name="Brunet F."/>
            <person name="Chalopin D."/>
            <person name="Juanchich A."/>
            <person name="Bernard M."/>
            <person name="Noel B."/>
            <person name="Bento P."/>
            <person name="Da Silva C."/>
            <person name="Labadie K."/>
            <person name="Alberti A."/>
            <person name="Aury J.M."/>
            <person name="Louis A."/>
            <person name="Dehais P."/>
            <person name="Bardou P."/>
            <person name="Montfort J."/>
            <person name="Klopp C."/>
            <person name="Cabau C."/>
            <person name="Gaspin C."/>
            <person name="Thorgaard G.H."/>
            <person name="Boussaha M."/>
            <person name="Quillet E."/>
            <person name="Guyomard R."/>
            <person name="Galiana D."/>
            <person name="Bobe J."/>
            <person name="Volff J.N."/>
            <person name="Genet C."/>
            <person name="Wincker P."/>
            <person name="Jaillon O."/>
            <person name="Roest Crollius H."/>
            <person name="Guiguen Y."/>
        </authorList>
    </citation>
    <scope>NUCLEOTIDE SEQUENCE [LARGE SCALE GENOMIC DNA]</scope>
</reference>